<dbReference type="GO" id="GO:0016787">
    <property type="term" value="F:hydrolase activity"/>
    <property type="evidence" value="ECO:0007669"/>
    <property type="project" value="UniProtKB-KW"/>
</dbReference>
<evidence type="ECO:0000259" key="2">
    <source>
        <dbReference type="Pfam" id="PF12146"/>
    </source>
</evidence>
<dbReference type="InterPro" id="IPR052382">
    <property type="entry name" value="ABHD10_acyl-thioesterase"/>
</dbReference>
<dbReference type="Proteomes" id="UP001310692">
    <property type="component" value="Unassembled WGS sequence"/>
</dbReference>
<dbReference type="InterPro" id="IPR029058">
    <property type="entry name" value="AB_hydrolase_fold"/>
</dbReference>
<sequence>MTNTTDVQVLRRDGAPSLAWQRRAPQPGRAKLLWLGGFRADMGGTKATFLDGWAAETGRGLTRFDYSGHGRSEGTFEDGTIGQWTHDALAVLDTCTEGPQILVASSMGAWIACHLAQARPERIAGLLLLAAAPDFTEDLMWESFPFHVREAIENEGRWVQTGPEGETVITRALIEDGRAQRVLGAPLPYEGPVRLLHGLADTDVPWTQASRLIDAFTSRDIEMTLIKGANHRLSDPASLARVTALLEALCGRAETTS</sequence>
<name>A0ABU7LUD7_9PROT</name>
<evidence type="ECO:0000256" key="1">
    <source>
        <dbReference type="ARBA" id="ARBA00022801"/>
    </source>
</evidence>
<keyword evidence="1 3" id="KW-0378">Hydrolase</keyword>
<proteinExistence type="predicted"/>
<keyword evidence="4" id="KW-1185">Reference proteome</keyword>
<dbReference type="EMBL" id="JAZDRO010000001">
    <property type="protein sequence ID" value="MEE2565162.1"/>
    <property type="molecule type" value="Genomic_DNA"/>
</dbReference>
<gene>
    <name evidence="3" type="ORF">V0U35_00590</name>
</gene>
<dbReference type="Pfam" id="PF12146">
    <property type="entry name" value="Hydrolase_4"/>
    <property type="match status" value="1"/>
</dbReference>
<organism evidence="3 4">
    <name type="scientific">Hyphobacterium marinum</name>
    <dbReference type="NCBI Taxonomy" id="3116574"/>
    <lineage>
        <taxon>Bacteria</taxon>
        <taxon>Pseudomonadati</taxon>
        <taxon>Pseudomonadota</taxon>
        <taxon>Alphaproteobacteria</taxon>
        <taxon>Maricaulales</taxon>
        <taxon>Maricaulaceae</taxon>
        <taxon>Hyphobacterium</taxon>
    </lineage>
</organism>
<dbReference type="SUPFAM" id="SSF53474">
    <property type="entry name" value="alpha/beta-Hydrolases"/>
    <property type="match status" value="1"/>
</dbReference>
<dbReference type="PANTHER" id="PTHR16138">
    <property type="entry name" value="MYCOPHENOLIC ACID ACYL-GLUCURONIDE ESTERASE, MITOCHONDRIAL"/>
    <property type="match status" value="1"/>
</dbReference>
<evidence type="ECO:0000313" key="4">
    <source>
        <dbReference type="Proteomes" id="UP001310692"/>
    </source>
</evidence>
<dbReference type="InterPro" id="IPR022742">
    <property type="entry name" value="Hydrolase_4"/>
</dbReference>
<dbReference type="Gene3D" id="3.40.50.1820">
    <property type="entry name" value="alpha/beta hydrolase"/>
    <property type="match status" value="1"/>
</dbReference>
<reference evidence="3 4" key="1">
    <citation type="submission" date="2024-01" db="EMBL/GenBank/DDBJ databases">
        <title>Hyphobacterium bacterium isolated from marine sediment.</title>
        <authorList>
            <person name="Zhao S."/>
        </authorList>
    </citation>
    <scope>NUCLEOTIDE SEQUENCE [LARGE SCALE GENOMIC DNA]</scope>
    <source>
        <strain evidence="3 4">Y60-23</strain>
    </source>
</reference>
<dbReference type="RefSeq" id="WP_330194701.1">
    <property type="nucleotide sequence ID" value="NZ_JAZDRO010000001.1"/>
</dbReference>
<comment type="caution">
    <text evidence="3">The sequence shown here is derived from an EMBL/GenBank/DDBJ whole genome shotgun (WGS) entry which is preliminary data.</text>
</comment>
<accession>A0ABU7LUD7</accession>
<feature type="domain" description="Serine aminopeptidase S33" evidence="2">
    <location>
        <begin position="55"/>
        <end position="137"/>
    </location>
</feature>
<dbReference type="PANTHER" id="PTHR16138:SF7">
    <property type="entry name" value="PALMITOYL-PROTEIN THIOESTERASE ABHD10, MITOCHONDRIAL"/>
    <property type="match status" value="1"/>
</dbReference>
<protein>
    <submittedName>
        <fullName evidence="3">Alpha/beta hydrolase</fullName>
    </submittedName>
</protein>
<evidence type="ECO:0000313" key="3">
    <source>
        <dbReference type="EMBL" id="MEE2565162.1"/>
    </source>
</evidence>